<protein>
    <submittedName>
        <fullName evidence="2">DUF6292 family protein</fullName>
    </submittedName>
</protein>
<feature type="domain" description="DUF6292" evidence="1">
    <location>
        <begin position="23"/>
        <end position="117"/>
    </location>
</feature>
<accession>A0ABU8UVR8</accession>
<comment type="caution">
    <text evidence="2">The sequence shown here is derived from an EMBL/GenBank/DDBJ whole genome shotgun (WGS) entry which is preliminary data.</text>
</comment>
<name>A0ABU8UVR8_9ACTN</name>
<sequence length="174" mass="19257">MSRDPQPAGLGAGSAQRLPHWPYLQAVDEALTGRGIPPGTVRADRTYPRHGDTMYLVLVWDVSRTGGVGGLRLNWEEDRGWSYALLWVSPSIATPTQPLAALHRVFAAPDDVAAVAEHLVRDWRTPTGEYGAEWDQATHVRATIERFRATVRKPGGLWTGAEDEDLWNPQPRLG</sequence>
<dbReference type="Pfam" id="PF19809">
    <property type="entry name" value="DUF6292"/>
    <property type="match status" value="1"/>
</dbReference>
<reference evidence="2 3" key="1">
    <citation type="submission" date="2024-03" db="EMBL/GenBank/DDBJ databases">
        <title>Novel Streptomyces species of biotechnological and ecological value are a feature of Machair soil.</title>
        <authorList>
            <person name="Prole J.R."/>
            <person name="Goodfellow M."/>
            <person name="Allenby N."/>
            <person name="Ward A.C."/>
        </authorList>
    </citation>
    <scope>NUCLEOTIDE SEQUENCE [LARGE SCALE GENOMIC DNA]</scope>
    <source>
        <strain evidence="2 3">MS1.AVA.1</strain>
    </source>
</reference>
<organism evidence="2 3">
    <name type="scientific">Streptomyces machairae</name>
    <dbReference type="NCBI Taxonomy" id="3134109"/>
    <lineage>
        <taxon>Bacteria</taxon>
        <taxon>Bacillati</taxon>
        <taxon>Actinomycetota</taxon>
        <taxon>Actinomycetes</taxon>
        <taxon>Kitasatosporales</taxon>
        <taxon>Streptomycetaceae</taxon>
        <taxon>Streptomyces</taxon>
    </lineage>
</organism>
<gene>
    <name evidence="2" type="ORF">WKI71_45270</name>
</gene>
<dbReference type="Proteomes" id="UP001376459">
    <property type="component" value="Unassembled WGS sequence"/>
</dbReference>
<evidence type="ECO:0000313" key="3">
    <source>
        <dbReference type="Proteomes" id="UP001376459"/>
    </source>
</evidence>
<evidence type="ECO:0000259" key="1">
    <source>
        <dbReference type="Pfam" id="PF19809"/>
    </source>
</evidence>
<keyword evidence="3" id="KW-1185">Reference proteome</keyword>
<dbReference type="EMBL" id="JBBKAK010000001">
    <property type="protein sequence ID" value="MEJ8672994.1"/>
    <property type="molecule type" value="Genomic_DNA"/>
</dbReference>
<evidence type="ECO:0000313" key="2">
    <source>
        <dbReference type="EMBL" id="MEJ8672994.1"/>
    </source>
</evidence>
<dbReference type="InterPro" id="IPR046259">
    <property type="entry name" value="DUF6292"/>
</dbReference>
<proteinExistence type="predicted"/>